<dbReference type="Proteomes" id="UP000199377">
    <property type="component" value="Unassembled WGS sequence"/>
</dbReference>
<dbReference type="PANTHER" id="PTHR33121:SF23">
    <property type="entry name" value="CYCLIC DI-GMP PHOSPHODIESTERASE PDEB"/>
    <property type="match status" value="1"/>
</dbReference>
<keyword evidence="4" id="KW-1185">Reference proteome</keyword>
<dbReference type="RefSeq" id="WP_143103278.1">
    <property type="nucleotide sequence ID" value="NZ_FOQH01000003.1"/>
</dbReference>
<dbReference type="InterPro" id="IPR050706">
    <property type="entry name" value="Cyclic-di-GMP_PDE-like"/>
</dbReference>
<dbReference type="SMART" id="SM00052">
    <property type="entry name" value="EAL"/>
    <property type="match status" value="1"/>
</dbReference>
<feature type="compositionally biased region" description="Low complexity" evidence="1">
    <location>
        <begin position="26"/>
        <end position="41"/>
    </location>
</feature>
<proteinExistence type="predicted"/>
<dbReference type="PROSITE" id="PS50883">
    <property type="entry name" value="EAL"/>
    <property type="match status" value="1"/>
</dbReference>
<organism evidence="3 4">
    <name type="scientific">Albimonas pacifica</name>
    <dbReference type="NCBI Taxonomy" id="1114924"/>
    <lineage>
        <taxon>Bacteria</taxon>
        <taxon>Pseudomonadati</taxon>
        <taxon>Pseudomonadota</taxon>
        <taxon>Alphaproteobacteria</taxon>
        <taxon>Rhodobacterales</taxon>
        <taxon>Paracoccaceae</taxon>
        <taxon>Albimonas</taxon>
    </lineage>
</organism>
<dbReference type="InterPro" id="IPR035919">
    <property type="entry name" value="EAL_sf"/>
</dbReference>
<name>A0A1I3EE35_9RHOB</name>
<evidence type="ECO:0000259" key="2">
    <source>
        <dbReference type="PROSITE" id="PS50883"/>
    </source>
</evidence>
<dbReference type="OrthoDB" id="23692at2"/>
<dbReference type="EMBL" id="FOQH01000003">
    <property type="protein sequence ID" value="SFH97143.1"/>
    <property type="molecule type" value="Genomic_DNA"/>
</dbReference>
<dbReference type="Pfam" id="PF00563">
    <property type="entry name" value="EAL"/>
    <property type="match status" value="1"/>
</dbReference>
<evidence type="ECO:0000313" key="3">
    <source>
        <dbReference type="EMBL" id="SFH97143.1"/>
    </source>
</evidence>
<sequence length="273" mass="28369">MADRERGDGPGRPASGDPRRGRGARRPAGSGLRAPAGADPARDAALAAEALGSGRLRLALQPVRPATRPDRLCFREALARVETPDGALLSASRFAETLERQGLAPALDRAALALTMGLLRRDRGARLSVNVSATTVGDRRWSLLLDAAAETDPDAARRLIVELTETARADPAAALAFRDRVAARGAAFALDDFGAGHADAEAARALRPDVLKLDAGLCADDAAVAVAVALAWELEAMTVAEGVERRADALRLAALGIDALQGRLTGEPVCQAA</sequence>
<dbReference type="Gene3D" id="3.20.20.450">
    <property type="entry name" value="EAL domain"/>
    <property type="match status" value="1"/>
</dbReference>
<reference evidence="3 4" key="1">
    <citation type="submission" date="2016-10" db="EMBL/GenBank/DDBJ databases">
        <authorList>
            <person name="de Groot N.N."/>
        </authorList>
    </citation>
    <scope>NUCLEOTIDE SEQUENCE [LARGE SCALE GENOMIC DNA]</scope>
    <source>
        <strain evidence="3 4">CGMCC 1.11030</strain>
    </source>
</reference>
<gene>
    <name evidence="3" type="ORF">SAMN05216258_103320</name>
</gene>
<feature type="domain" description="EAL" evidence="2">
    <location>
        <begin position="40"/>
        <end position="273"/>
    </location>
</feature>
<dbReference type="GO" id="GO:0071111">
    <property type="term" value="F:cyclic-guanylate-specific phosphodiesterase activity"/>
    <property type="evidence" value="ECO:0007669"/>
    <property type="project" value="InterPro"/>
</dbReference>
<evidence type="ECO:0000256" key="1">
    <source>
        <dbReference type="SAM" id="MobiDB-lite"/>
    </source>
</evidence>
<dbReference type="SUPFAM" id="SSF141868">
    <property type="entry name" value="EAL domain-like"/>
    <property type="match status" value="1"/>
</dbReference>
<feature type="region of interest" description="Disordered" evidence="1">
    <location>
        <begin position="1"/>
        <end position="41"/>
    </location>
</feature>
<dbReference type="PANTHER" id="PTHR33121">
    <property type="entry name" value="CYCLIC DI-GMP PHOSPHODIESTERASE PDEF"/>
    <property type="match status" value="1"/>
</dbReference>
<dbReference type="InterPro" id="IPR001633">
    <property type="entry name" value="EAL_dom"/>
</dbReference>
<accession>A0A1I3EE35</accession>
<protein>
    <submittedName>
        <fullName evidence="3">EAL domain, c-di-GMP-specific phosphodiesterase class I (Or its enzymatically inactive variant)</fullName>
    </submittedName>
</protein>
<dbReference type="AlphaFoldDB" id="A0A1I3EE35"/>
<evidence type="ECO:0000313" key="4">
    <source>
        <dbReference type="Proteomes" id="UP000199377"/>
    </source>
</evidence>
<dbReference type="STRING" id="1114924.SAMN05216258_103320"/>
<dbReference type="CDD" id="cd01948">
    <property type="entry name" value="EAL"/>
    <property type="match status" value="1"/>
</dbReference>